<evidence type="ECO:0000313" key="1">
    <source>
        <dbReference type="EMBL" id="KAK3066075.1"/>
    </source>
</evidence>
<organism evidence="1 2">
    <name type="scientific">Coniosporium uncinatum</name>
    <dbReference type="NCBI Taxonomy" id="93489"/>
    <lineage>
        <taxon>Eukaryota</taxon>
        <taxon>Fungi</taxon>
        <taxon>Dikarya</taxon>
        <taxon>Ascomycota</taxon>
        <taxon>Pezizomycotina</taxon>
        <taxon>Dothideomycetes</taxon>
        <taxon>Dothideomycetes incertae sedis</taxon>
        <taxon>Coniosporium</taxon>
    </lineage>
</organism>
<gene>
    <name evidence="1" type="ORF">LTS18_002052</name>
</gene>
<protein>
    <submittedName>
        <fullName evidence="1">Uncharacterized protein</fullName>
    </submittedName>
</protein>
<comment type="caution">
    <text evidence="1">The sequence shown here is derived from an EMBL/GenBank/DDBJ whole genome shotgun (WGS) entry which is preliminary data.</text>
</comment>
<reference evidence="1" key="1">
    <citation type="submission" date="2024-09" db="EMBL/GenBank/DDBJ databases">
        <title>Black Yeasts Isolated from many extreme environments.</title>
        <authorList>
            <person name="Coleine C."/>
            <person name="Stajich J.E."/>
            <person name="Selbmann L."/>
        </authorList>
    </citation>
    <scope>NUCLEOTIDE SEQUENCE</scope>
    <source>
        <strain evidence="1">CCFEE 5737</strain>
    </source>
</reference>
<name>A0ACC3DE61_9PEZI</name>
<proteinExistence type="predicted"/>
<keyword evidence="2" id="KW-1185">Reference proteome</keyword>
<sequence length="222" mass="25104">MMRSLLRVFDWAGRLPMWANVVETNIMIGTHVDAVFANALTRGFANFDIGKAWKAVHKNAFDPPDKDTELLYYDREPYTPDEVRAGLTAYLTKGYVSNDRWAESASRTLDYAFDDYAASVVASYAGDNATAQQLLARSQNYRTIYNANTTFMEAKNDNGTWAGSDQGWTEGDDWVYTFNVMHDPDGLAKMMGGREKLKVKLDEHFQGGHNDHTNEPSHHVPY</sequence>
<evidence type="ECO:0000313" key="2">
    <source>
        <dbReference type="Proteomes" id="UP001186974"/>
    </source>
</evidence>
<dbReference type="Proteomes" id="UP001186974">
    <property type="component" value="Unassembled WGS sequence"/>
</dbReference>
<feature type="non-terminal residue" evidence="1">
    <location>
        <position position="222"/>
    </location>
</feature>
<accession>A0ACC3DE61</accession>
<dbReference type="EMBL" id="JAWDJW010006027">
    <property type="protein sequence ID" value="KAK3066075.1"/>
    <property type="molecule type" value="Genomic_DNA"/>
</dbReference>